<comment type="caution">
    <text evidence="1">The sequence shown here is derived from an EMBL/GenBank/DDBJ whole genome shotgun (WGS) entry which is preliminary data.</text>
</comment>
<dbReference type="RefSeq" id="WP_344761477.1">
    <property type="nucleotide sequence ID" value="NZ_BAAAZE010000002.1"/>
</dbReference>
<dbReference type="Proteomes" id="UP001501353">
    <property type="component" value="Unassembled WGS sequence"/>
</dbReference>
<dbReference type="EMBL" id="BAAAZE010000002">
    <property type="protein sequence ID" value="GAA4012826.1"/>
    <property type="molecule type" value="Genomic_DNA"/>
</dbReference>
<name>A0ABP7SL17_9BURK</name>
<accession>A0ABP7SL17</accession>
<keyword evidence="2" id="KW-1185">Reference proteome</keyword>
<evidence type="ECO:0000313" key="2">
    <source>
        <dbReference type="Proteomes" id="UP001501353"/>
    </source>
</evidence>
<gene>
    <name evidence="1" type="ORF">GCM10022212_03310</name>
</gene>
<proteinExistence type="predicted"/>
<organism evidence="1 2">
    <name type="scientific">Actimicrobium antarcticum</name>
    <dbReference type="NCBI Taxonomy" id="1051899"/>
    <lineage>
        <taxon>Bacteria</taxon>
        <taxon>Pseudomonadati</taxon>
        <taxon>Pseudomonadota</taxon>
        <taxon>Betaproteobacteria</taxon>
        <taxon>Burkholderiales</taxon>
        <taxon>Oxalobacteraceae</taxon>
        <taxon>Actimicrobium</taxon>
    </lineage>
</organism>
<protein>
    <submittedName>
        <fullName evidence="1">Uncharacterized protein</fullName>
    </submittedName>
</protein>
<evidence type="ECO:0000313" key="1">
    <source>
        <dbReference type="EMBL" id="GAA4012826.1"/>
    </source>
</evidence>
<sequence length="53" mass="6092">MLLFIDEHALAVILVAKWHEENRKIKSDSTEKVNGPFKVFKIIFSNLDSNFTG</sequence>
<reference evidence="2" key="1">
    <citation type="journal article" date="2019" name="Int. J. Syst. Evol. Microbiol.">
        <title>The Global Catalogue of Microorganisms (GCM) 10K type strain sequencing project: providing services to taxonomists for standard genome sequencing and annotation.</title>
        <authorList>
            <consortium name="The Broad Institute Genomics Platform"/>
            <consortium name="The Broad Institute Genome Sequencing Center for Infectious Disease"/>
            <person name="Wu L."/>
            <person name="Ma J."/>
        </authorList>
    </citation>
    <scope>NUCLEOTIDE SEQUENCE [LARGE SCALE GENOMIC DNA]</scope>
    <source>
        <strain evidence="2">JCM 16673</strain>
    </source>
</reference>